<dbReference type="Proteomes" id="UP000002866">
    <property type="component" value="Chromosome 1"/>
</dbReference>
<dbReference type="EMBL" id="HE806316">
    <property type="protein sequence ID" value="CCH58017.1"/>
    <property type="molecule type" value="Genomic_DNA"/>
</dbReference>
<dbReference type="InterPro" id="IPR058533">
    <property type="entry name" value="Cation_efflux_TM"/>
</dbReference>
<dbReference type="GO" id="GO:0008324">
    <property type="term" value="F:monoatomic cation transmembrane transporter activity"/>
    <property type="evidence" value="ECO:0007669"/>
    <property type="project" value="InterPro"/>
</dbReference>
<dbReference type="InterPro" id="IPR027469">
    <property type="entry name" value="Cation_efflux_TMD_sf"/>
</dbReference>
<dbReference type="eggNOG" id="KOG1485">
    <property type="taxonomic scope" value="Eukaryota"/>
</dbReference>
<evidence type="ECO:0000313" key="14">
    <source>
        <dbReference type="Proteomes" id="UP000002866"/>
    </source>
</evidence>
<dbReference type="OrthoDB" id="435980at2759"/>
<comment type="subcellular location">
    <subcellularLocation>
        <location evidence="1">Membrane</location>
        <topology evidence="1">Multi-pass membrane protein</topology>
    </subcellularLocation>
</comment>
<dbReference type="AlphaFoldDB" id="I2GV65"/>
<feature type="domain" description="Cation efflux protein transmembrane" evidence="12">
    <location>
        <begin position="129"/>
        <end position="346"/>
    </location>
</feature>
<keyword evidence="3" id="KW-0408">Iron</keyword>
<feature type="compositionally biased region" description="Basic and acidic residues" evidence="11">
    <location>
        <begin position="74"/>
        <end position="87"/>
    </location>
</feature>
<protein>
    <recommendedName>
        <fullName evidence="12">Cation efflux protein transmembrane domain-containing protein</fullName>
    </recommendedName>
</protein>
<evidence type="ECO:0000256" key="5">
    <source>
        <dbReference type="ARBA" id="ARBA00022496"/>
    </source>
</evidence>
<keyword evidence="6" id="KW-0812">Transmembrane</keyword>
<evidence type="ECO:0000256" key="9">
    <source>
        <dbReference type="ARBA" id="ARBA00023136"/>
    </source>
</evidence>
<dbReference type="KEGG" id="tbl:TBLA_0A02160"/>
<reference evidence="13 14" key="1">
    <citation type="journal article" date="2011" name="Proc. Natl. Acad. Sci. U.S.A.">
        <title>Evolutionary erosion of yeast sex chromosomes by mating-type switching accidents.</title>
        <authorList>
            <person name="Gordon J.L."/>
            <person name="Armisen D."/>
            <person name="Proux-Wera E."/>
            <person name="Oheigeartaigh S.S."/>
            <person name="Byrne K.P."/>
            <person name="Wolfe K.H."/>
        </authorList>
    </citation>
    <scope>NUCLEOTIDE SEQUENCE [LARGE SCALE GENOMIC DNA]</scope>
    <source>
        <strain evidence="14">ATCC 34711 / CBS 6284 / DSM 70876 / NBRC 10599 / NRRL Y-10934 / UCD 77-7</strain>
    </source>
</reference>
<evidence type="ECO:0000256" key="11">
    <source>
        <dbReference type="SAM" id="MobiDB-lite"/>
    </source>
</evidence>
<dbReference type="GO" id="GO:0016020">
    <property type="term" value="C:membrane"/>
    <property type="evidence" value="ECO:0007669"/>
    <property type="project" value="UniProtKB-SubCell"/>
</dbReference>
<accession>I2GV65</accession>
<comment type="function">
    <text evidence="10">Mitochondrial metal transporter involved in mitochondrial iron accumulation.</text>
</comment>
<dbReference type="PANTHER" id="PTHR43840:SF15">
    <property type="entry name" value="MITOCHONDRIAL METAL TRANSPORTER 1-RELATED"/>
    <property type="match status" value="1"/>
</dbReference>
<dbReference type="InParanoid" id="I2GV65"/>
<evidence type="ECO:0000256" key="4">
    <source>
        <dbReference type="ARBA" id="ARBA00022448"/>
    </source>
</evidence>
<dbReference type="NCBIfam" id="TIGR01297">
    <property type="entry name" value="CDF"/>
    <property type="match status" value="1"/>
</dbReference>
<evidence type="ECO:0000256" key="8">
    <source>
        <dbReference type="ARBA" id="ARBA00023065"/>
    </source>
</evidence>
<evidence type="ECO:0000256" key="1">
    <source>
        <dbReference type="ARBA" id="ARBA00004141"/>
    </source>
</evidence>
<proteinExistence type="inferred from homology"/>
<dbReference type="GO" id="GO:0006826">
    <property type="term" value="P:iron ion transport"/>
    <property type="evidence" value="ECO:0007669"/>
    <property type="project" value="UniProtKB-KW"/>
</dbReference>
<dbReference type="InterPro" id="IPR002524">
    <property type="entry name" value="Cation_efflux"/>
</dbReference>
<dbReference type="GeneID" id="14493667"/>
<dbReference type="OMA" id="EEPEGHH"/>
<dbReference type="HOGENOM" id="CLU_013430_12_2_1"/>
<evidence type="ECO:0000313" key="13">
    <source>
        <dbReference type="EMBL" id="CCH58017.1"/>
    </source>
</evidence>
<gene>
    <name evidence="13" type="primary">TBLA0A02160</name>
    <name evidence="13" type="ORF">TBLA_0A02160</name>
</gene>
<evidence type="ECO:0000256" key="7">
    <source>
        <dbReference type="ARBA" id="ARBA00022989"/>
    </source>
</evidence>
<keyword evidence="5" id="KW-0410">Iron transport</keyword>
<keyword evidence="7" id="KW-1133">Transmembrane helix</keyword>
<dbReference type="GO" id="GO:0005739">
    <property type="term" value="C:mitochondrion"/>
    <property type="evidence" value="ECO:0007669"/>
    <property type="project" value="EnsemblFungi"/>
</dbReference>
<dbReference type="PANTHER" id="PTHR43840">
    <property type="entry name" value="MITOCHONDRIAL METAL TRANSPORTER 1-RELATED"/>
    <property type="match status" value="1"/>
</dbReference>
<evidence type="ECO:0000256" key="10">
    <source>
        <dbReference type="ARBA" id="ARBA00055037"/>
    </source>
</evidence>
<keyword evidence="8" id="KW-0406">Ion transport</keyword>
<comment type="similarity">
    <text evidence="2">Belongs to the cation diffusion facilitator (CDF) transporter (TC 2.A.4) family. SLC30A subfamily.</text>
</comment>
<dbReference type="SUPFAM" id="SSF161111">
    <property type="entry name" value="Cation efflux protein transmembrane domain-like"/>
    <property type="match status" value="1"/>
</dbReference>
<dbReference type="STRING" id="1071380.I2GV65"/>
<feature type="region of interest" description="Disordered" evidence="11">
    <location>
        <begin position="67"/>
        <end position="107"/>
    </location>
</feature>
<keyword evidence="9" id="KW-0472">Membrane</keyword>
<sequence length="461" mass="50018">MLLGRLHLRLVPVKGAALREYGLLKTSSIYVSNNNIIIGTQFLGRKDGFSSSCSFHWTARNGHSVLAKSSGDSVKSKEKFSHTHMNESEELEQTHGQSHSHSHSHSEANPMLVLSRDAFKNNPGVRITWIGLGINVAMAAGKAIGGVVFHSQALLADSIHALSDLVSDFLTLFSVGYSTGKATPSYPYGFGKIETVGSLAVSSILAAAGVSIGWTSLCAVVGPIIPHTILESVYAIFGQGHSHSHGVPEDVTNVNAAWIAAASIVAKEWVFQATKKIAISSHSNVLMANAWHHRVDSLTSLVALVTITGGYMFDIQCLDAVGGLIVSGLVIKAGADGIISSVEELIDKALPKSDSRYKDVNDHILNSLKTIEVQGKEQYCTLKNLSIIMSGRNMLLDMILTVPENVPITLQDLEKIRFSLRNDLLKKFVNIKKDSIEFENINSKYSNNLTEDICEHTHEHK</sequence>
<keyword evidence="14" id="KW-1185">Reference proteome</keyword>
<dbReference type="FunCoup" id="I2GV65">
    <property type="interactions" value="90"/>
</dbReference>
<dbReference type="RefSeq" id="XP_004177536.1">
    <property type="nucleotide sequence ID" value="XM_004177488.1"/>
</dbReference>
<evidence type="ECO:0000259" key="12">
    <source>
        <dbReference type="Pfam" id="PF01545"/>
    </source>
</evidence>
<keyword evidence="3" id="KW-0409">Iron storage</keyword>
<evidence type="ECO:0000256" key="2">
    <source>
        <dbReference type="ARBA" id="ARBA00008873"/>
    </source>
</evidence>
<dbReference type="GO" id="GO:0006879">
    <property type="term" value="P:intracellular iron ion homeostasis"/>
    <property type="evidence" value="ECO:0007669"/>
    <property type="project" value="UniProtKB-KW"/>
</dbReference>
<name>I2GV65_HENB6</name>
<dbReference type="Gene3D" id="1.20.1510.10">
    <property type="entry name" value="Cation efflux protein transmembrane domain"/>
    <property type="match status" value="1"/>
</dbReference>
<evidence type="ECO:0000256" key="3">
    <source>
        <dbReference type="ARBA" id="ARBA00022434"/>
    </source>
</evidence>
<dbReference type="FunFam" id="1.20.1510.10:FF:000013">
    <property type="entry name" value="Cation efflux family protein"/>
    <property type="match status" value="1"/>
</dbReference>
<keyword evidence="4" id="KW-0813">Transport</keyword>
<dbReference type="Pfam" id="PF01545">
    <property type="entry name" value="Cation_efflux"/>
    <property type="match status" value="1"/>
</dbReference>
<dbReference type="InterPro" id="IPR050291">
    <property type="entry name" value="CDF_Transporter"/>
</dbReference>
<evidence type="ECO:0000256" key="6">
    <source>
        <dbReference type="ARBA" id="ARBA00022692"/>
    </source>
</evidence>
<organism evidence="13 14">
    <name type="scientific">Henningerozyma blattae (strain ATCC 34711 / CBS 6284 / DSM 70876 / NBRC 10599 / NRRL Y-10934 / UCD 77-7)</name>
    <name type="common">Yeast</name>
    <name type="synonym">Tetrapisispora blattae</name>
    <dbReference type="NCBI Taxonomy" id="1071380"/>
    <lineage>
        <taxon>Eukaryota</taxon>
        <taxon>Fungi</taxon>
        <taxon>Dikarya</taxon>
        <taxon>Ascomycota</taxon>
        <taxon>Saccharomycotina</taxon>
        <taxon>Saccharomycetes</taxon>
        <taxon>Saccharomycetales</taxon>
        <taxon>Saccharomycetaceae</taxon>
        <taxon>Henningerozyma</taxon>
    </lineage>
</organism>